<evidence type="ECO:0000259" key="1">
    <source>
        <dbReference type="Pfam" id="PF00668"/>
    </source>
</evidence>
<dbReference type="Gene3D" id="1.10.10.1830">
    <property type="entry name" value="Non-ribosomal peptide synthase, adenylation domain"/>
    <property type="match status" value="1"/>
</dbReference>
<evidence type="ECO:0000313" key="4">
    <source>
        <dbReference type="Proteomes" id="UP001165296"/>
    </source>
</evidence>
<dbReference type="SUPFAM" id="SSF52777">
    <property type="entry name" value="CoA-dependent acyltransferases"/>
    <property type="match status" value="2"/>
</dbReference>
<dbReference type="Proteomes" id="UP001165296">
    <property type="component" value="Unassembled WGS sequence"/>
</dbReference>
<dbReference type="PANTHER" id="PTHR45398:SF1">
    <property type="entry name" value="ENZYME, PUTATIVE (JCVI)-RELATED"/>
    <property type="match status" value="1"/>
</dbReference>
<evidence type="ECO:0000259" key="2">
    <source>
        <dbReference type="Pfam" id="PF18563"/>
    </source>
</evidence>
<protein>
    <submittedName>
        <fullName evidence="3">Condensation domain-containing protein</fullName>
    </submittedName>
</protein>
<dbReference type="InterPro" id="IPR041464">
    <property type="entry name" value="TubC_N"/>
</dbReference>
<gene>
    <name evidence="3" type="ORF">LGH74_24775</name>
</gene>
<dbReference type="Pfam" id="PF00668">
    <property type="entry name" value="Condensation"/>
    <property type="match status" value="1"/>
</dbReference>
<feature type="non-terminal residue" evidence="3">
    <location>
        <position position="543"/>
    </location>
</feature>
<dbReference type="InterPro" id="IPR001242">
    <property type="entry name" value="Condensation_dom"/>
</dbReference>
<sequence length="543" mass="60188">MKQLLSRIKDNDILLEVVDGKLKIFAKNATPNPELISEIRARKEELLHFLSGRDQAAFTESFQATIPVIPVAEDYALSSSQKMLWIVSQFEQANIGYNIPGVHVFEGNLDYEAFSAALQAIVDRHENLRTVFRENAEGEVRQVVLPSASLPVAVPCNDLRNAADQEQQVKALVSQHALTPFDLVNGPLLHARLIQIEDHKWVFSYVLHHIISDGWSMDILMKELLLFYNAYTTGQTPPVAPLRIQYKDYTAWQQQQLQGESLQAHKDYWLKQFEGELPILALPSDKPRPAVKTYSGADISGRLGAGITKDLKALCQQQGATLFMGLMAAVNALLYRYTGQNDIVIGSPIAGRAHADLEDQIGFYVNTLAFRSRFKGEDSFVALLDHVKQVTLGAYEHQIYPFGELVEALQLQRDMSRNPLFDVQVTLGHSQGQGTGAATQLGDLKVSTYADDQLQTSRFDIVFNFAEQGDELLTGILYNPDVYGPETILRLGQHLEQLLTAIVADPQLPIGAVEYLSAEEREELLVGFQGEALPGGDAMAAGA</sequence>
<organism evidence="3 4">
    <name type="scientific">Hymenobacter lucidus</name>
    <dbReference type="NCBI Taxonomy" id="2880930"/>
    <lineage>
        <taxon>Bacteria</taxon>
        <taxon>Pseudomonadati</taxon>
        <taxon>Bacteroidota</taxon>
        <taxon>Cytophagia</taxon>
        <taxon>Cytophagales</taxon>
        <taxon>Hymenobacteraceae</taxon>
        <taxon>Hymenobacter</taxon>
    </lineage>
</organism>
<dbReference type="RefSeq" id="WP_226180874.1">
    <property type="nucleotide sequence ID" value="NZ_JAJADR010000020.1"/>
</dbReference>
<dbReference type="EMBL" id="JAJADR010000020">
    <property type="protein sequence ID" value="MCB2411223.1"/>
    <property type="molecule type" value="Genomic_DNA"/>
</dbReference>
<dbReference type="CDD" id="cd19531">
    <property type="entry name" value="LCL_NRPS-like"/>
    <property type="match status" value="1"/>
</dbReference>
<name>A0ABS8AZK4_9BACT</name>
<dbReference type="PANTHER" id="PTHR45398">
    <property type="match status" value="1"/>
</dbReference>
<evidence type="ECO:0000313" key="3">
    <source>
        <dbReference type="EMBL" id="MCB2411223.1"/>
    </source>
</evidence>
<accession>A0ABS8AZK4</accession>
<dbReference type="Gene3D" id="3.30.559.30">
    <property type="entry name" value="Nonribosomal peptide synthetase, condensation domain"/>
    <property type="match status" value="1"/>
</dbReference>
<feature type="domain" description="Condensation" evidence="1">
    <location>
        <begin position="72"/>
        <end position="525"/>
    </location>
</feature>
<dbReference type="InterPro" id="IPR044894">
    <property type="entry name" value="TubC_N_sf"/>
</dbReference>
<comment type="caution">
    <text evidence="3">The sequence shown here is derived from an EMBL/GenBank/DDBJ whole genome shotgun (WGS) entry which is preliminary data.</text>
</comment>
<feature type="domain" description="TubC N-terminal docking" evidence="2">
    <location>
        <begin position="2"/>
        <end position="51"/>
    </location>
</feature>
<dbReference type="Pfam" id="PF18563">
    <property type="entry name" value="TubC_N"/>
    <property type="match status" value="1"/>
</dbReference>
<dbReference type="Gene3D" id="3.30.559.10">
    <property type="entry name" value="Chloramphenicol acetyltransferase-like domain"/>
    <property type="match status" value="1"/>
</dbReference>
<proteinExistence type="predicted"/>
<keyword evidence="4" id="KW-1185">Reference proteome</keyword>
<dbReference type="InterPro" id="IPR023213">
    <property type="entry name" value="CAT-like_dom_sf"/>
</dbReference>
<reference evidence="3" key="1">
    <citation type="submission" date="2021-10" db="EMBL/GenBank/DDBJ databases">
        <authorList>
            <person name="Dean J.D."/>
            <person name="Kim M.K."/>
            <person name="Newey C.N."/>
            <person name="Stoker T.S."/>
            <person name="Thompson D.W."/>
            <person name="Grose J.H."/>
        </authorList>
    </citation>
    <scope>NUCLEOTIDE SEQUENCE</scope>
    <source>
        <strain evidence="3">BT178</strain>
    </source>
</reference>